<evidence type="ECO:0000313" key="3">
    <source>
        <dbReference type="EMBL" id="KAK3219498.1"/>
    </source>
</evidence>
<comment type="caution">
    <text evidence="3">The sequence shown here is derived from an EMBL/GenBank/DDBJ whole genome shotgun (WGS) entry which is preliminary data.</text>
</comment>
<reference evidence="3" key="1">
    <citation type="journal article" date="2023" name="Plant J.">
        <title>Genome sequences and population genomics provide insights into the demographic history, inbreeding, and mutation load of two 'living fossil' tree species of Dipteronia.</title>
        <authorList>
            <person name="Feng Y."/>
            <person name="Comes H.P."/>
            <person name="Chen J."/>
            <person name="Zhu S."/>
            <person name="Lu R."/>
            <person name="Zhang X."/>
            <person name="Li P."/>
            <person name="Qiu J."/>
            <person name="Olsen K.M."/>
            <person name="Qiu Y."/>
        </authorList>
    </citation>
    <scope>NUCLEOTIDE SEQUENCE</scope>
    <source>
        <strain evidence="3">NBL</strain>
    </source>
</reference>
<protein>
    <recommendedName>
        <fullName evidence="2">RNase H type-1 domain-containing protein</fullName>
    </recommendedName>
</protein>
<feature type="chain" id="PRO_5042205384" description="RNase H type-1 domain-containing protein" evidence="1">
    <location>
        <begin position="22"/>
        <end position="124"/>
    </location>
</feature>
<dbReference type="GO" id="GO:0003676">
    <property type="term" value="F:nucleic acid binding"/>
    <property type="evidence" value="ECO:0007669"/>
    <property type="project" value="InterPro"/>
</dbReference>
<evidence type="ECO:0000313" key="4">
    <source>
        <dbReference type="Proteomes" id="UP001281410"/>
    </source>
</evidence>
<dbReference type="Pfam" id="PF13456">
    <property type="entry name" value="RVT_3"/>
    <property type="match status" value="1"/>
</dbReference>
<dbReference type="GO" id="GO:0004523">
    <property type="term" value="F:RNA-DNA hybrid ribonuclease activity"/>
    <property type="evidence" value="ECO:0007669"/>
    <property type="project" value="InterPro"/>
</dbReference>
<name>A0AAE0AKI1_9ROSI</name>
<feature type="signal peptide" evidence="1">
    <location>
        <begin position="1"/>
        <end position="21"/>
    </location>
</feature>
<dbReference type="EMBL" id="JANJYJ010000004">
    <property type="protein sequence ID" value="KAK3219498.1"/>
    <property type="molecule type" value="Genomic_DNA"/>
</dbReference>
<proteinExistence type="predicted"/>
<dbReference type="AlphaFoldDB" id="A0AAE0AKI1"/>
<keyword evidence="4" id="KW-1185">Reference proteome</keyword>
<feature type="domain" description="RNase H type-1" evidence="2">
    <location>
        <begin position="20"/>
        <end position="113"/>
    </location>
</feature>
<keyword evidence="1" id="KW-0732">Signal</keyword>
<dbReference type="PANTHER" id="PTHR47074:SF11">
    <property type="entry name" value="REVERSE TRANSCRIPTASE-LIKE PROTEIN"/>
    <property type="match status" value="1"/>
</dbReference>
<dbReference type="InterPro" id="IPR036397">
    <property type="entry name" value="RNaseH_sf"/>
</dbReference>
<dbReference type="PANTHER" id="PTHR47074">
    <property type="entry name" value="BNAC02G40300D PROTEIN"/>
    <property type="match status" value="1"/>
</dbReference>
<dbReference type="SUPFAM" id="SSF53098">
    <property type="entry name" value="Ribonuclease H-like"/>
    <property type="match status" value="1"/>
</dbReference>
<dbReference type="Proteomes" id="UP001281410">
    <property type="component" value="Unassembled WGS sequence"/>
</dbReference>
<dbReference type="InterPro" id="IPR012337">
    <property type="entry name" value="RNaseH-like_sf"/>
</dbReference>
<dbReference type="InterPro" id="IPR052929">
    <property type="entry name" value="RNase_H-like_EbsB-rel"/>
</dbReference>
<evidence type="ECO:0000259" key="2">
    <source>
        <dbReference type="Pfam" id="PF13456"/>
    </source>
</evidence>
<dbReference type="CDD" id="cd06222">
    <property type="entry name" value="RNase_H_like"/>
    <property type="match status" value="1"/>
</dbReference>
<organism evidence="3 4">
    <name type="scientific">Dipteronia sinensis</name>
    <dbReference type="NCBI Taxonomy" id="43782"/>
    <lineage>
        <taxon>Eukaryota</taxon>
        <taxon>Viridiplantae</taxon>
        <taxon>Streptophyta</taxon>
        <taxon>Embryophyta</taxon>
        <taxon>Tracheophyta</taxon>
        <taxon>Spermatophyta</taxon>
        <taxon>Magnoliopsida</taxon>
        <taxon>eudicotyledons</taxon>
        <taxon>Gunneridae</taxon>
        <taxon>Pentapetalae</taxon>
        <taxon>rosids</taxon>
        <taxon>malvids</taxon>
        <taxon>Sapindales</taxon>
        <taxon>Sapindaceae</taxon>
        <taxon>Hippocastanoideae</taxon>
        <taxon>Acereae</taxon>
        <taxon>Dipteronia</taxon>
    </lineage>
</organism>
<sequence>MEKQITVCSVLILLFISLLSSQVFDASFTVQVAEAMAILRAIMFSNDCGLYPCVLESDAEVVVNWIKKGSHHDSTSGVILSDISNLSSERNGLSITFVPRKANQVAHSLARNALGSSSFWSWLI</sequence>
<accession>A0AAE0AKI1</accession>
<dbReference type="InterPro" id="IPR002156">
    <property type="entry name" value="RNaseH_domain"/>
</dbReference>
<evidence type="ECO:0000256" key="1">
    <source>
        <dbReference type="SAM" id="SignalP"/>
    </source>
</evidence>
<dbReference type="Gene3D" id="3.30.420.10">
    <property type="entry name" value="Ribonuclease H-like superfamily/Ribonuclease H"/>
    <property type="match status" value="1"/>
</dbReference>
<dbReference type="InterPro" id="IPR044730">
    <property type="entry name" value="RNase_H-like_dom_plant"/>
</dbReference>
<gene>
    <name evidence="3" type="ORF">Dsin_013468</name>
</gene>